<dbReference type="EMBL" id="LOEE01000045">
    <property type="protein sequence ID" value="KXG74874.1"/>
    <property type="molecule type" value="Genomic_DNA"/>
</dbReference>
<keyword evidence="3" id="KW-1185">Reference proteome</keyword>
<keyword evidence="2" id="KW-0378">Hydrolase</keyword>
<sequence length="485" mass="51643">MKKKFKVVSYVLFVMVLLLNVHSPMLGPFGVDVVSAATSQAAAPAAAPKATTAKSATQTGSSILVVGSFGDAVKQLQMRLNENGYNLKVDGFYGIKTFNAVKDFQSKNGLKADGIAGPLTLEKLQPVEVAKSEPTPAAPQTPSRAPGIYPDVIASASVNLTTEEELQKSLGENGTWITTLGSDVTVANDLVWIGDIRKTGASAPARKLGIYYHSSPNIGGEQVFTLKVPNLIVRAENANIAYGTLDGNVKVEAKGFKLTNATITGNLEFATQELYDSATFNDITIKGDVLVAGNKLSSALKPQTITNYAKYSESATSGDMIKVSVTFKDGKPHDVLIDVLGPSYFLKPGILSSGAQGNWGKTAYSKAGQYVMVKPSEDRPADTILSWDKQISTLIAAYKKSGFDISQFPTFQRDASHPSVLDFNKMLGGKYKAYTVSETNGSIDPTKLKGAQRSEVAKVDAITSCSIDVGKYLKLADNIIKAGTK</sequence>
<organism evidence="2 3">
    <name type="scientific">Thermotalea metallivorans</name>
    <dbReference type="NCBI Taxonomy" id="520762"/>
    <lineage>
        <taxon>Bacteria</taxon>
        <taxon>Bacillati</taxon>
        <taxon>Bacillota</taxon>
        <taxon>Clostridia</taxon>
        <taxon>Peptostreptococcales</taxon>
        <taxon>Thermotaleaceae</taxon>
        <taxon>Thermotalea</taxon>
    </lineage>
</organism>
<dbReference type="OrthoDB" id="9785345at2"/>
<reference evidence="2 3" key="1">
    <citation type="submission" date="2015-12" db="EMBL/GenBank/DDBJ databases">
        <title>Draft genome sequence of the thermoanaerobe Thermotalea metallivorans, an isolate from the runoff channel of the Great Artesian Basin, Australia.</title>
        <authorList>
            <person name="Patel B.K."/>
        </authorList>
    </citation>
    <scope>NUCLEOTIDE SEQUENCE [LARGE SCALE GENOMIC DNA]</scope>
    <source>
        <strain evidence="2 3">B2-1</strain>
    </source>
</reference>
<gene>
    <name evidence="2" type="ORF">AN619_20440</name>
</gene>
<dbReference type="RefSeq" id="WP_068556619.1">
    <property type="nucleotide sequence ID" value="NZ_LOEE01000045.1"/>
</dbReference>
<dbReference type="GO" id="GO:0009046">
    <property type="term" value="F:zinc D-Ala-D-Ala carboxypeptidase activity"/>
    <property type="evidence" value="ECO:0007669"/>
    <property type="project" value="UniProtKB-EC"/>
</dbReference>
<name>A0A140L2U9_9FIRM</name>
<dbReference type="Gene3D" id="1.10.101.10">
    <property type="entry name" value="PGBD-like superfamily/PGBD"/>
    <property type="match status" value="1"/>
</dbReference>
<dbReference type="PATRIC" id="fig|520762.4.peg.2256"/>
<dbReference type="InterPro" id="IPR002477">
    <property type="entry name" value="Peptidoglycan-bd-like"/>
</dbReference>
<dbReference type="Proteomes" id="UP000070456">
    <property type="component" value="Unassembled WGS sequence"/>
</dbReference>
<accession>A0A140L2U9</accession>
<feature type="domain" description="Peptidoglycan binding-like" evidence="1">
    <location>
        <begin position="70"/>
        <end position="124"/>
    </location>
</feature>
<evidence type="ECO:0000313" key="3">
    <source>
        <dbReference type="Proteomes" id="UP000070456"/>
    </source>
</evidence>
<evidence type="ECO:0000259" key="1">
    <source>
        <dbReference type="Pfam" id="PF01471"/>
    </source>
</evidence>
<dbReference type="SUPFAM" id="SSF47090">
    <property type="entry name" value="PGBD-like"/>
    <property type="match status" value="1"/>
</dbReference>
<proteinExistence type="predicted"/>
<dbReference type="Pfam" id="PF01471">
    <property type="entry name" value="PG_binding_1"/>
    <property type="match status" value="1"/>
</dbReference>
<dbReference type="InterPro" id="IPR036365">
    <property type="entry name" value="PGBD-like_sf"/>
</dbReference>
<dbReference type="STRING" id="520762.AN619_20440"/>
<dbReference type="InterPro" id="IPR036366">
    <property type="entry name" value="PGBDSf"/>
</dbReference>
<keyword evidence="2" id="KW-0121">Carboxypeptidase</keyword>
<dbReference type="EC" id="3.4.17.14" evidence="2"/>
<comment type="caution">
    <text evidence="2">The sequence shown here is derived from an EMBL/GenBank/DDBJ whole genome shotgun (WGS) entry which is preliminary data.</text>
</comment>
<protein>
    <submittedName>
        <fullName evidence="2">Zinc D-Ala-D-Ala carboxypeptidase</fullName>
        <ecNumber evidence="2">3.4.17.14</ecNumber>
    </submittedName>
</protein>
<keyword evidence="2" id="KW-0645">Protease</keyword>
<evidence type="ECO:0000313" key="2">
    <source>
        <dbReference type="EMBL" id="KXG74874.1"/>
    </source>
</evidence>
<dbReference type="AlphaFoldDB" id="A0A140L2U9"/>